<dbReference type="InterPro" id="IPR050409">
    <property type="entry name" value="E3_ubiq-protein_ligase"/>
</dbReference>
<dbReference type="PROSITE" id="PS50020">
    <property type="entry name" value="WW_DOMAIN_2"/>
    <property type="match status" value="2"/>
</dbReference>
<comment type="catalytic activity">
    <reaction evidence="1 8">
        <text>S-ubiquitinyl-[E2 ubiquitin-conjugating enzyme]-L-cysteine + [acceptor protein]-L-lysine = [E2 ubiquitin-conjugating enzyme]-L-cysteine + N(6)-ubiquitinyl-[acceptor protein]-L-lysine.</text>
        <dbReference type="EC" id="2.3.2.26"/>
    </reaction>
</comment>
<dbReference type="SMART" id="SM00119">
    <property type="entry name" value="HECTc"/>
    <property type="match status" value="1"/>
</dbReference>
<accession>A0A5C5FWW0</accession>
<evidence type="ECO:0000259" key="12">
    <source>
        <dbReference type="PROSITE" id="PS50004"/>
    </source>
</evidence>
<evidence type="ECO:0000256" key="5">
    <source>
        <dbReference type="ARBA" id="ARBA00022679"/>
    </source>
</evidence>
<dbReference type="FunFam" id="2.20.70.10:FF:000017">
    <property type="entry name" value="E3 ubiquitin-protein ligase"/>
    <property type="match status" value="1"/>
</dbReference>
<name>A0A5C5FWW0_9BASI</name>
<dbReference type="InterPro" id="IPR036020">
    <property type="entry name" value="WW_dom_sf"/>
</dbReference>
<dbReference type="Gene3D" id="3.30.2410.10">
    <property type="entry name" value="Hect, E3 ligase catalytic domain"/>
    <property type="match status" value="1"/>
</dbReference>
<feature type="compositionally biased region" description="Low complexity" evidence="11">
    <location>
        <begin position="206"/>
        <end position="218"/>
    </location>
</feature>
<dbReference type="Gene3D" id="2.20.70.10">
    <property type="match status" value="1"/>
</dbReference>
<dbReference type="AlphaFoldDB" id="A0A5C5FWW0"/>
<dbReference type="SUPFAM" id="SSF56204">
    <property type="entry name" value="Hect, E3 ligase catalytic domain"/>
    <property type="match status" value="1"/>
</dbReference>
<feature type="compositionally biased region" description="Basic and acidic residues" evidence="11">
    <location>
        <begin position="438"/>
        <end position="449"/>
    </location>
</feature>
<evidence type="ECO:0000256" key="10">
    <source>
        <dbReference type="PROSITE-ProRule" id="PRU00104"/>
    </source>
</evidence>
<dbReference type="UniPathway" id="UPA00143"/>
<dbReference type="PROSITE" id="PS01159">
    <property type="entry name" value="WW_DOMAIN_1"/>
    <property type="match status" value="2"/>
</dbReference>
<dbReference type="InterPro" id="IPR024928">
    <property type="entry name" value="E3_ub_ligase_SMURF1"/>
</dbReference>
<dbReference type="EC" id="2.3.2.26" evidence="8"/>
<comment type="caution">
    <text evidence="15">The sequence shown here is derived from an EMBL/GenBank/DDBJ whole genome shotgun (WGS) entry which is preliminary data.</text>
</comment>
<dbReference type="InterPro" id="IPR000569">
    <property type="entry name" value="HECT_dom"/>
</dbReference>
<dbReference type="OrthoDB" id="8068875at2759"/>
<evidence type="ECO:0000256" key="1">
    <source>
        <dbReference type="ARBA" id="ARBA00000885"/>
    </source>
</evidence>
<dbReference type="Gene3D" id="3.30.2160.10">
    <property type="entry name" value="Hect, E3 ligase catalytic domain"/>
    <property type="match status" value="1"/>
</dbReference>
<comment type="subcellular location">
    <subcellularLocation>
        <location evidence="2">Cytoplasm</location>
    </subcellularLocation>
</comment>
<feature type="compositionally biased region" description="Polar residues" evidence="11">
    <location>
        <begin position="226"/>
        <end position="235"/>
    </location>
</feature>
<dbReference type="InterPro" id="IPR001202">
    <property type="entry name" value="WW_dom"/>
</dbReference>
<dbReference type="InterPro" id="IPR035892">
    <property type="entry name" value="C2_domain_sf"/>
</dbReference>
<feature type="domain" description="WW" evidence="13">
    <location>
        <begin position="416"/>
        <end position="450"/>
    </location>
</feature>
<evidence type="ECO:0000259" key="13">
    <source>
        <dbReference type="PROSITE" id="PS50020"/>
    </source>
</evidence>
<comment type="pathway">
    <text evidence="3 8">Protein modification; protein ubiquitination.</text>
</comment>
<dbReference type="PANTHER" id="PTHR11254">
    <property type="entry name" value="HECT DOMAIN UBIQUITIN-PROTEIN LIGASE"/>
    <property type="match status" value="1"/>
</dbReference>
<dbReference type="FunFam" id="3.90.1750.10:FF:000079">
    <property type="entry name" value="E3 ubiquitin-protein ligase"/>
    <property type="match status" value="1"/>
</dbReference>
<keyword evidence="5 8" id="KW-0808">Transferase</keyword>
<feature type="region of interest" description="Disordered" evidence="11">
    <location>
        <begin position="394"/>
        <end position="459"/>
    </location>
</feature>
<evidence type="ECO:0000313" key="16">
    <source>
        <dbReference type="Proteomes" id="UP000311382"/>
    </source>
</evidence>
<dbReference type="SMART" id="SM00456">
    <property type="entry name" value="WW"/>
    <property type="match status" value="2"/>
</dbReference>
<dbReference type="InterPro" id="IPR000008">
    <property type="entry name" value="C2_dom"/>
</dbReference>
<dbReference type="STRING" id="5288.A0A5C5FWW0"/>
<dbReference type="CDD" id="cd00078">
    <property type="entry name" value="HECTc"/>
    <property type="match status" value="1"/>
</dbReference>
<feature type="region of interest" description="Disordered" evidence="11">
    <location>
        <begin position="205"/>
        <end position="237"/>
    </location>
</feature>
<dbReference type="GO" id="GO:0006511">
    <property type="term" value="P:ubiquitin-dependent protein catabolic process"/>
    <property type="evidence" value="ECO:0007669"/>
    <property type="project" value="InterPro"/>
</dbReference>
<feature type="active site" description="Glycyl thioester intermediate" evidence="9 10">
    <location>
        <position position="807"/>
    </location>
</feature>
<protein>
    <recommendedName>
        <fullName evidence="8">E3 ubiquitin-protein ligase</fullName>
        <ecNumber evidence="8">2.3.2.26</ecNumber>
    </recommendedName>
</protein>
<evidence type="ECO:0000256" key="3">
    <source>
        <dbReference type="ARBA" id="ARBA00004906"/>
    </source>
</evidence>
<gene>
    <name evidence="15" type="ORF">DMC30DRAFT_396972</name>
</gene>
<evidence type="ECO:0000256" key="6">
    <source>
        <dbReference type="ARBA" id="ARBA00022737"/>
    </source>
</evidence>
<dbReference type="PROSITE" id="PS50004">
    <property type="entry name" value="C2"/>
    <property type="match status" value="1"/>
</dbReference>
<dbReference type="FunFam" id="3.30.2410.10:FF:000001">
    <property type="entry name" value="E3 ubiquitin-protein ligase NEDD4-like"/>
    <property type="match status" value="1"/>
</dbReference>
<dbReference type="Pfam" id="PF00397">
    <property type="entry name" value="WW"/>
    <property type="match status" value="2"/>
</dbReference>
<dbReference type="CDD" id="cd00201">
    <property type="entry name" value="WW"/>
    <property type="match status" value="2"/>
</dbReference>
<dbReference type="EMBL" id="SOZI01000059">
    <property type="protein sequence ID" value="TNY20746.1"/>
    <property type="molecule type" value="Genomic_DNA"/>
</dbReference>
<keyword evidence="6" id="KW-0677">Repeat</keyword>
<keyword evidence="16" id="KW-1185">Reference proteome</keyword>
<dbReference type="Gene3D" id="2.60.40.150">
    <property type="entry name" value="C2 domain"/>
    <property type="match status" value="1"/>
</dbReference>
<dbReference type="PROSITE" id="PS50237">
    <property type="entry name" value="HECT"/>
    <property type="match status" value="1"/>
</dbReference>
<feature type="domain" description="WW" evidence="13">
    <location>
        <begin position="318"/>
        <end position="351"/>
    </location>
</feature>
<dbReference type="Gene3D" id="3.90.1750.10">
    <property type="entry name" value="Hect, E3 ligase catalytic domains"/>
    <property type="match status" value="1"/>
</dbReference>
<evidence type="ECO:0000256" key="7">
    <source>
        <dbReference type="ARBA" id="ARBA00022786"/>
    </source>
</evidence>
<proteinExistence type="predicted"/>
<keyword evidence="7 8" id="KW-0833">Ubl conjugation pathway</keyword>
<dbReference type="Proteomes" id="UP000311382">
    <property type="component" value="Unassembled WGS sequence"/>
</dbReference>
<sequence>MSGFSAGVPLSDGPPVRLVRKVKITVTTADDLIKRDVFQLPSPFPLLLYYSAATRPTVSAQPYATEQGPTLPQTVSPFWGNTASFEVEVEEGVWGRVRIHDRAKWNKKGQGYLGEVTLGNLWELFPRDRGGDVQLTRPLEKGSGNVAVSGKLVLHLRSDDPPYIASSAAATARPSLAQVPHHSSQAHIARPTDAATARNPLYAGAQQPSLPLRLRQPPSQDPYRPISSSQPTTVHPTLHHAPARIDSGTAAASAGSIQRRLTLAEHRRGAATVIGIDDALDTASGVGITSAPAATVAVTQPVPVPASGQAAADDPDLGPLPDGWEARASPTGRPYFVDHRERRTTWHDPRKALARARERARRAVMAAAGAGAAGAADAEATSSSSSGSVALSTLPAEAAPQGPATTELDVSDEQLGPLPSGWERRTTPSSGRAYFVDHNTKTTSWDDPRLPSSSAEGDQSKRAFRRKLIYFRSQPALRPPGGGCRVIVRRDHLFEDAFAEVMKYPGEELRKRLMVSFKNEEGVDFGGVSREFFFILSHEIFNPSYCLFEPTEKTSYTLQVNPNSSINEDHLAYFQFVGRCVGLAIFHRRFLDVHFSTAIYKTCLGRTIGLEDMAVVDQQLFQSLTWMSENDITDVIDHLDFTAQHESFGTLETTELVSGGADIPVTEANKHEYIQLLCQHRLRGRVEQQLEAFKTGLGEIVPLEELQVFDEKEFELIVSGVSELDLKDWEAHTDYRGYTRDDQVVRWFWQVVGSWDLEKKARLLQFTTGTSRVPVNGFKDLQGSDGPRRFTIEKSGEITQLPKSHTCFNRIETPPYPTYEMLEQKLTFAIENTMGFALE</sequence>
<evidence type="ECO:0000313" key="15">
    <source>
        <dbReference type="EMBL" id="TNY20746.1"/>
    </source>
</evidence>
<dbReference type="Pfam" id="PF00632">
    <property type="entry name" value="HECT"/>
    <property type="match status" value="1"/>
</dbReference>
<reference evidence="15 16" key="1">
    <citation type="submission" date="2019-03" db="EMBL/GenBank/DDBJ databases">
        <title>Rhodosporidium diobovatum UCD-FST 08-225 genome sequencing, assembly, and annotation.</title>
        <authorList>
            <person name="Fakankun I.U."/>
            <person name="Fristensky B."/>
            <person name="Levin D.B."/>
        </authorList>
    </citation>
    <scope>NUCLEOTIDE SEQUENCE [LARGE SCALE GENOMIC DNA]</scope>
    <source>
        <strain evidence="15 16">UCD-FST 08-225</strain>
    </source>
</reference>
<dbReference type="PIRSF" id="PIRSF001569">
    <property type="entry name" value="E3_ub_ligase_SMURF1"/>
    <property type="match status" value="1"/>
</dbReference>
<keyword evidence="4" id="KW-0963">Cytoplasm</keyword>
<dbReference type="SUPFAM" id="SSF51045">
    <property type="entry name" value="WW domain"/>
    <property type="match status" value="2"/>
</dbReference>
<evidence type="ECO:0000256" key="8">
    <source>
        <dbReference type="PIRNR" id="PIRNR001569"/>
    </source>
</evidence>
<dbReference type="PANTHER" id="PTHR11254:SF440">
    <property type="entry name" value="E3 UBIQUITIN-PROTEIN LIGASE NEDD-4"/>
    <property type="match status" value="1"/>
</dbReference>
<evidence type="ECO:0000259" key="14">
    <source>
        <dbReference type="PROSITE" id="PS50237"/>
    </source>
</evidence>
<dbReference type="GO" id="GO:0016567">
    <property type="term" value="P:protein ubiquitination"/>
    <property type="evidence" value="ECO:0007669"/>
    <property type="project" value="UniProtKB-UniPathway"/>
</dbReference>
<evidence type="ECO:0000256" key="11">
    <source>
        <dbReference type="SAM" id="MobiDB-lite"/>
    </source>
</evidence>
<feature type="domain" description="HECT" evidence="14">
    <location>
        <begin position="505"/>
        <end position="839"/>
    </location>
</feature>
<evidence type="ECO:0000256" key="2">
    <source>
        <dbReference type="ARBA" id="ARBA00004496"/>
    </source>
</evidence>
<feature type="domain" description="C2" evidence="12">
    <location>
        <begin position="2"/>
        <end position="135"/>
    </location>
</feature>
<organism evidence="15 16">
    <name type="scientific">Rhodotorula diobovata</name>
    <dbReference type="NCBI Taxonomy" id="5288"/>
    <lineage>
        <taxon>Eukaryota</taxon>
        <taxon>Fungi</taxon>
        <taxon>Dikarya</taxon>
        <taxon>Basidiomycota</taxon>
        <taxon>Pucciniomycotina</taxon>
        <taxon>Microbotryomycetes</taxon>
        <taxon>Sporidiobolales</taxon>
        <taxon>Sporidiobolaceae</taxon>
        <taxon>Rhodotorula</taxon>
    </lineage>
</organism>
<dbReference type="InterPro" id="IPR035983">
    <property type="entry name" value="Hect_E3_ubiquitin_ligase"/>
</dbReference>
<evidence type="ECO:0000256" key="9">
    <source>
        <dbReference type="PIRSR" id="PIRSR001569-1"/>
    </source>
</evidence>
<dbReference type="FunFam" id="3.30.2160.10:FF:000001">
    <property type="entry name" value="E3 ubiquitin-protein ligase NEDD4-like"/>
    <property type="match status" value="1"/>
</dbReference>
<dbReference type="GO" id="GO:0005737">
    <property type="term" value="C:cytoplasm"/>
    <property type="evidence" value="ECO:0007669"/>
    <property type="project" value="UniProtKB-SubCell"/>
</dbReference>
<dbReference type="GO" id="GO:0061630">
    <property type="term" value="F:ubiquitin protein ligase activity"/>
    <property type="evidence" value="ECO:0007669"/>
    <property type="project" value="UniProtKB-EC"/>
</dbReference>
<evidence type="ECO:0000256" key="4">
    <source>
        <dbReference type="ARBA" id="ARBA00022490"/>
    </source>
</evidence>